<keyword evidence="1" id="KW-0732">Signal</keyword>
<feature type="chain" id="PRO_5001808255" evidence="1">
    <location>
        <begin position="22"/>
        <end position="333"/>
    </location>
</feature>
<dbReference type="OrthoDB" id="330550at2759"/>
<evidence type="ECO:0000313" key="3">
    <source>
        <dbReference type="Proteomes" id="UP000028837"/>
    </source>
</evidence>
<dbReference type="AlphaFoldDB" id="A0A086JET9"/>
<comment type="caution">
    <text evidence="2">The sequence shown here is derived from an EMBL/GenBank/DDBJ whole genome shotgun (WGS) entry which is preliminary data.</text>
</comment>
<accession>A0A086JET9</accession>
<protein>
    <submittedName>
        <fullName evidence="2">Rhoptry protein ROP15</fullName>
    </submittedName>
</protein>
<dbReference type="Proteomes" id="UP000028837">
    <property type="component" value="Unassembled WGS sequence"/>
</dbReference>
<gene>
    <name evidence="2" type="ORF">TGDOM2_211290</name>
</gene>
<evidence type="ECO:0000313" key="2">
    <source>
        <dbReference type="EMBL" id="KFG30657.1"/>
    </source>
</evidence>
<dbReference type="EMBL" id="AHZU02001604">
    <property type="protein sequence ID" value="KFG30657.1"/>
    <property type="molecule type" value="Genomic_DNA"/>
</dbReference>
<dbReference type="VEuPathDB" id="ToxoDB:TGDOM2_211290"/>
<proteinExistence type="predicted"/>
<reference evidence="2 3" key="1">
    <citation type="submission" date="2014-02" db="EMBL/GenBank/DDBJ databases">
        <authorList>
            <person name="Sibley D."/>
            <person name="Venepally P."/>
            <person name="Karamycheva S."/>
            <person name="Hadjithomas M."/>
            <person name="Khan A."/>
            <person name="Brunk B."/>
            <person name="Roos D."/>
            <person name="Caler E."/>
            <person name="Lorenzi H."/>
        </authorList>
    </citation>
    <scope>NUCLEOTIDE SEQUENCE [LARGE SCALE GENOMIC DNA]</scope>
    <source>
        <strain evidence="2 3">GAB2-2007-GAL-DOM2</strain>
    </source>
</reference>
<feature type="signal peptide" evidence="1">
    <location>
        <begin position="1"/>
        <end position="21"/>
    </location>
</feature>
<organism evidence="2 3">
    <name type="scientific">Toxoplasma gondii GAB2-2007-GAL-DOM2</name>
    <dbReference type="NCBI Taxonomy" id="1130820"/>
    <lineage>
        <taxon>Eukaryota</taxon>
        <taxon>Sar</taxon>
        <taxon>Alveolata</taxon>
        <taxon>Apicomplexa</taxon>
        <taxon>Conoidasida</taxon>
        <taxon>Coccidia</taxon>
        <taxon>Eucoccidiorida</taxon>
        <taxon>Eimeriorina</taxon>
        <taxon>Sarcocystidae</taxon>
        <taxon>Toxoplasma</taxon>
    </lineage>
</organism>
<name>A0A086JET9_TOXGO</name>
<evidence type="ECO:0000256" key="1">
    <source>
        <dbReference type="SAM" id="SignalP"/>
    </source>
</evidence>
<sequence length="333" mass="36586">MLKTTPAFFLFLTWMFPRCDGFVLTHKNGTTDAYDSAVLSFLLTTEGVREGAAKSSGTEIPSTLACPSSSPLKTAKDKHDASLLGLVSSVPDSGILKPEFVGAGAALVAVTRSVKWTQLKKSLKALVDTGVKCKVNCKHNNKKLSKNTDFKDQQEFPQTSARILPTSDREPLLAGPQKVTEEDLQVLLFEIAHDCKMSAPQAAITKPLTILLAGIPGAHISKRPFEAAIPHFILQKEDTVDLLLTVDRSWCGKGLSHLVRYHVGYMSFNLEVNGRRLADDDTFEDDRLYRQVVLTTKFTAKSLGGTLKRVRSLTDIHKKTGKHGENRPHSSPF</sequence>